<dbReference type="EC" id="5.1.2.3" evidence="2"/>
<dbReference type="RefSeq" id="WP_096224450.1">
    <property type="nucleotide sequence ID" value="NZ_FUHW01000006.1"/>
</dbReference>
<dbReference type="Proteomes" id="UP000195913">
    <property type="component" value="Unassembled WGS sequence"/>
</dbReference>
<feature type="region of interest" description="Disordered" evidence="1">
    <location>
        <begin position="332"/>
        <end position="355"/>
    </location>
</feature>
<proteinExistence type="predicted"/>
<organism evidence="2 3">
    <name type="scientific">Arthrobacter rhombi</name>
    <dbReference type="NCBI Taxonomy" id="71253"/>
    <lineage>
        <taxon>Bacteria</taxon>
        <taxon>Bacillati</taxon>
        <taxon>Actinomycetota</taxon>
        <taxon>Actinomycetes</taxon>
        <taxon>Micrococcales</taxon>
        <taxon>Micrococcaceae</taxon>
        <taxon>Arthrobacter</taxon>
    </lineage>
</organism>
<dbReference type="SUPFAM" id="SSF52096">
    <property type="entry name" value="ClpP/crotonase"/>
    <property type="match status" value="1"/>
</dbReference>
<dbReference type="PANTHER" id="PTHR43612">
    <property type="entry name" value="TRIFUNCTIONAL ENZYME SUBUNIT ALPHA"/>
    <property type="match status" value="1"/>
</dbReference>
<sequence>MEKQEVIREQEDDAGILTWILDAPGKAVNLLDDAFIASMTGRLDALEERRAEKPAAVTGIILTSAKKSFCASADLEAMAAATPADARTVNDLARQWGLLLRRLETAGVPVVAALNGAAIGGGLGLALATHHRIAVDDPGNRFGLPEVDFGICPGAGGVLRTTRLLGIERALDELLLSAAIVGAQDGLQLGIIDQVLKDEEELLPAARRWIREHPVARQPWDTDGYFFPGGAPQVPTGAGQNPLTEILQFLPARLRGRTDALHNPAPRAILAAAVEGAQVDVATATAIEARYYTQTVVSPVSTAMIGLRHTDRKAAGRQAIDATTGAVPDAATTAAGETPDAPGTGRAVEGEERHRGQMSAAKVARQMGADLLEAARVTARELVAHGMAAISVERAAENAGLASPLFHAITEAVQESPRETTDTPVGVGQQGTPELSTEVAQRRLLSAIARSGREHLGGRDAAMTAALNIASVDGAGYPAWTGGITRWEDD</sequence>
<dbReference type="Pfam" id="PF00378">
    <property type="entry name" value="ECH_1"/>
    <property type="match status" value="1"/>
</dbReference>
<dbReference type="EC" id="4.2.1.17" evidence="2"/>
<evidence type="ECO:0000256" key="1">
    <source>
        <dbReference type="SAM" id="MobiDB-lite"/>
    </source>
</evidence>
<evidence type="ECO:0000313" key="3">
    <source>
        <dbReference type="Proteomes" id="UP000195913"/>
    </source>
</evidence>
<dbReference type="GO" id="GO:0004300">
    <property type="term" value="F:enoyl-CoA hydratase activity"/>
    <property type="evidence" value="ECO:0007669"/>
    <property type="project" value="UniProtKB-EC"/>
</dbReference>
<keyword evidence="2" id="KW-0413">Isomerase</keyword>
<dbReference type="GO" id="GO:0016509">
    <property type="term" value="F:long-chain (3S)-3-hydroxyacyl-CoA dehydrogenase (NAD+) activity"/>
    <property type="evidence" value="ECO:0007669"/>
    <property type="project" value="TreeGrafter"/>
</dbReference>
<accession>A0A1R4EWB2</accession>
<dbReference type="EC" id="1.1.1.35" evidence="2"/>
<dbReference type="InterPro" id="IPR001753">
    <property type="entry name" value="Enoyl-CoA_hydra/iso"/>
</dbReference>
<gene>
    <name evidence="2" type="ORF">FM101_01075</name>
</gene>
<keyword evidence="3" id="KW-1185">Reference proteome</keyword>
<protein>
    <submittedName>
        <fullName evidence="2">Enoyl-CoA hydratase [isoleucine degradation] / 3-hydroxyacyl-CoA dehydrogenase / 3-hydroxybutyryl-CoA epimerase</fullName>
        <ecNumber evidence="2">1.1.1.35</ecNumber>
        <ecNumber evidence="2">4.2.1.17</ecNumber>
        <ecNumber evidence="2">5.1.2.3</ecNumber>
    </submittedName>
</protein>
<dbReference type="InterPro" id="IPR050136">
    <property type="entry name" value="FA_oxidation_alpha_subunit"/>
</dbReference>
<dbReference type="EMBL" id="FUHW01000006">
    <property type="protein sequence ID" value="SJM47881.1"/>
    <property type="molecule type" value="Genomic_DNA"/>
</dbReference>
<reference evidence="2 3" key="1">
    <citation type="submission" date="2017-02" db="EMBL/GenBank/DDBJ databases">
        <authorList>
            <person name="Peterson S.W."/>
        </authorList>
    </citation>
    <scope>NUCLEOTIDE SEQUENCE [LARGE SCALE GENOMIC DNA]</scope>
    <source>
        <strain evidence="2 3">B Ar 00.02</strain>
    </source>
</reference>
<keyword evidence="2" id="KW-0560">Oxidoreductase</keyword>
<name>A0A1R4EWB2_9MICC</name>
<dbReference type="AlphaFoldDB" id="A0A1R4EWB2"/>
<dbReference type="InterPro" id="IPR029045">
    <property type="entry name" value="ClpP/crotonase-like_dom_sf"/>
</dbReference>
<dbReference type="PANTHER" id="PTHR43612:SF3">
    <property type="entry name" value="TRIFUNCTIONAL ENZYME SUBUNIT ALPHA, MITOCHONDRIAL"/>
    <property type="match status" value="1"/>
</dbReference>
<feature type="region of interest" description="Disordered" evidence="1">
    <location>
        <begin position="415"/>
        <end position="435"/>
    </location>
</feature>
<dbReference type="CDD" id="cd06558">
    <property type="entry name" value="crotonase-like"/>
    <property type="match status" value="1"/>
</dbReference>
<dbReference type="GO" id="GO:0006635">
    <property type="term" value="P:fatty acid beta-oxidation"/>
    <property type="evidence" value="ECO:0007669"/>
    <property type="project" value="TreeGrafter"/>
</dbReference>
<keyword evidence="2" id="KW-0456">Lyase</keyword>
<dbReference type="Gene3D" id="3.90.226.10">
    <property type="entry name" value="2-enoyl-CoA Hydratase, Chain A, domain 1"/>
    <property type="match status" value="1"/>
</dbReference>
<dbReference type="GO" id="GO:0008692">
    <property type="term" value="F:3-hydroxybutyryl-CoA epimerase activity"/>
    <property type="evidence" value="ECO:0007669"/>
    <property type="project" value="UniProtKB-EC"/>
</dbReference>
<evidence type="ECO:0000313" key="2">
    <source>
        <dbReference type="EMBL" id="SJM47881.1"/>
    </source>
</evidence>